<evidence type="ECO:0000256" key="2">
    <source>
        <dbReference type="ARBA" id="ARBA00022475"/>
    </source>
</evidence>
<dbReference type="OrthoDB" id="762068at2"/>
<dbReference type="InterPro" id="IPR010432">
    <property type="entry name" value="RDD"/>
</dbReference>
<dbReference type="EMBL" id="JUIW01000011">
    <property type="protein sequence ID" value="RYJ41332.1"/>
    <property type="molecule type" value="Genomic_DNA"/>
</dbReference>
<comment type="caution">
    <text evidence="8">The sequence shown here is derived from an EMBL/GenBank/DDBJ whole genome shotgun (WGS) entry which is preliminary data.</text>
</comment>
<dbReference type="PANTHER" id="PTHR36115:SF4">
    <property type="entry name" value="MEMBRANE PROTEIN"/>
    <property type="match status" value="1"/>
</dbReference>
<dbReference type="InterPro" id="IPR051791">
    <property type="entry name" value="Pra-immunoreactive"/>
</dbReference>
<comment type="subcellular location">
    <subcellularLocation>
        <location evidence="1">Cell membrane</location>
        <topology evidence="1">Multi-pass membrane protein</topology>
    </subcellularLocation>
</comment>
<proteinExistence type="predicted"/>
<gene>
    <name evidence="8" type="ORF">NU09_3075</name>
</gene>
<sequence>METTTFYVNNDLLVGSGKRFANYVIDTIVFYVIIFIIAALAGLMSGILGIDGPLMWISTIGAGEELLLNLSVLYIYSTFMESLTQRTIGKYITGTKVVMQDGSKPKIGTILLRSLCRFIPLDAFTFFGDKSRGWHDSLSKTYVVDAKSFEHAITLKESFEEIGVEQ</sequence>
<keyword evidence="9" id="KW-1185">Reference proteome</keyword>
<organism evidence="8 9">
    <name type="scientific">Flavobacterium beibuense</name>
    <dbReference type="NCBI Taxonomy" id="657326"/>
    <lineage>
        <taxon>Bacteria</taxon>
        <taxon>Pseudomonadati</taxon>
        <taxon>Bacteroidota</taxon>
        <taxon>Flavobacteriia</taxon>
        <taxon>Flavobacteriales</taxon>
        <taxon>Flavobacteriaceae</taxon>
        <taxon>Flavobacterium</taxon>
    </lineage>
</organism>
<evidence type="ECO:0000256" key="1">
    <source>
        <dbReference type="ARBA" id="ARBA00004651"/>
    </source>
</evidence>
<reference evidence="8 9" key="1">
    <citation type="submission" date="2014-12" db="EMBL/GenBank/DDBJ databases">
        <title>Genome sequence of Flavobacterium beibuense RSKm HC5.</title>
        <authorList>
            <person name="Kim J.F."/>
            <person name="Song J.Y."/>
            <person name="Kwak M.-J."/>
            <person name="Lee S.-W."/>
        </authorList>
    </citation>
    <scope>NUCLEOTIDE SEQUENCE [LARGE SCALE GENOMIC DNA]</scope>
    <source>
        <strain evidence="8 9">RSKm HC5</strain>
    </source>
</reference>
<keyword evidence="3 6" id="KW-0812">Transmembrane</keyword>
<dbReference type="Proteomes" id="UP000289775">
    <property type="component" value="Unassembled WGS sequence"/>
</dbReference>
<keyword evidence="2" id="KW-1003">Cell membrane</keyword>
<protein>
    <submittedName>
        <fullName evidence="8">Putative membrane protein/domain-containing protein</fullName>
    </submittedName>
</protein>
<feature type="transmembrane region" description="Helical" evidence="6">
    <location>
        <begin position="28"/>
        <end position="48"/>
    </location>
</feature>
<name>A0A444W6G0_9FLAO</name>
<evidence type="ECO:0000256" key="4">
    <source>
        <dbReference type="ARBA" id="ARBA00022989"/>
    </source>
</evidence>
<evidence type="ECO:0000256" key="3">
    <source>
        <dbReference type="ARBA" id="ARBA00022692"/>
    </source>
</evidence>
<keyword evidence="5 6" id="KW-0472">Membrane</keyword>
<evidence type="ECO:0000313" key="9">
    <source>
        <dbReference type="Proteomes" id="UP000289775"/>
    </source>
</evidence>
<dbReference type="AlphaFoldDB" id="A0A444W6G0"/>
<dbReference type="PANTHER" id="PTHR36115">
    <property type="entry name" value="PROLINE-RICH ANTIGEN HOMOLOG-RELATED"/>
    <property type="match status" value="1"/>
</dbReference>
<evidence type="ECO:0000313" key="8">
    <source>
        <dbReference type="EMBL" id="RYJ41332.1"/>
    </source>
</evidence>
<feature type="domain" description="RDD" evidence="7">
    <location>
        <begin position="15"/>
        <end position="127"/>
    </location>
</feature>
<keyword evidence="4 6" id="KW-1133">Transmembrane helix</keyword>
<evidence type="ECO:0000256" key="6">
    <source>
        <dbReference type="SAM" id="Phobius"/>
    </source>
</evidence>
<evidence type="ECO:0000256" key="5">
    <source>
        <dbReference type="ARBA" id="ARBA00023136"/>
    </source>
</evidence>
<dbReference type="Pfam" id="PF06271">
    <property type="entry name" value="RDD"/>
    <property type="match status" value="1"/>
</dbReference>
<evidence type="ECO:0000259" key="7">
    <source>
        <dbReference type="Pfam" id="PF06271"/>
    </source>
</evidence>
<dbReference type="GO" id="GO:0005886">
    <property type="term" value="C:plasma membrane"/>
    <property type="evidence" value="ECO:0007669"/>
    <property type="project" value="UniProtKB-SubCell"/>
</dbReference>
<dbReference type="RefSeq" id="WP_129752156.1">
    <property type="nucleotide sequence ID" value="NZ_JUIW01000011.1"/>
</dbReference>
<feature type="transmembrane region" description="Helical" evidence="6">
    <location>
        <begin position="54"/>
        <end position="76"/>
    </location>
</feature>
<accession>A0A444W6G0</accession>